<feature type="domain" description="DUF397" evidence="1">
    <location>
        <begin position="8"/>
        <end position="57"/>
    </location>
</feature>
<sequence>MEEMNVPAWRKSSRCGTSTCVEVAKVGENYLIRDSKKPEAAALSFTEAEWDAFVEGVTAGEFRF</sequence>
<evidence type="ECO:0000313" key="2">
    <source>
        <dbReference type="EMBL" id="KHD78492.1"/>
    </source>
</evidence>
<evidence type="ECO:0000259" key="1">
    <source>
        <dbReference type="Pfam" id="PF04149"/>
    </source>
</evidence>
<dbReference type="InterPro" id="IPR007278">
    <property type="entry name" value="DUF397"/>
</dbReference>
<keyword evidence="3" id="KW-1185">Reference proteome</keyword>
<proteinExistence type="predicted"/>
<dbReference type="EMBL" id="JRTT01000004">
    <property type="protein sequence ID" value="KHD78492.1"/>
    <property type="molecule type" value="Genomic_DNA"/>
</dbReference>
<comment type="caution">
    <text evidence="2">The sequence shown here is derived from an EMBL/GenBank/DDBJ whole genome shotgun (WGS) entry which is preliminary data.</text>
</comment>
<accession>A0A0A6XEG0</accession>
<dbReference type="Proteomes" id="UP000054537">
    <property type="component" value="Unassembled WGS sequence"/>
</dbReference>
<dbReference type="OrthoDB" id="4302299at2"/>
<reference evidence="2 3" key="1">
    <citation type="submission" date="2014-10" db="EMBL/GenBank/DDBJ databases">
        <title>Draft genome sequence of Actinoplanes utahensis NRRL 12052.</title>
        <authorList>
            <person name="Velasco-Bucheli B."/>
            <person name="del Cerro C."/>
            <person name="Hormigo D."/>
            <person name="Garcia J.L."/>
            <person name="Acebal C."/>
            <person name="Arroyo M."/>
            <person name="de la Mata I."/>
        </authorList>
    </citation>
    <scope>NUCLEOTIDE SEQUENCE [LARGE SCALE GENOMIC DNA]</scope>
    <source>
        <strain evidence="2 3">NRRL 12052</strain>
    </source>
</reference>
<dbReference type="RefSeq" id="WP_043522688.1">
    <property type="nucleotide sequence ID" value="NZ_BAABKU010000008.1"/>
</dbReference>
<dbReference type="AlphaFoldDB" id="A0A0A6XEG0"/>
<evidence type="ECO:0000313" key="3">
    <source>
        <dbReference type="Proteomes" id="UP000054537"/>
    </source>
</evidence>
<protein>
    <submittedName>
        <fullName evidence="2">Regulatory protein</fullName>
    </submittedName>
</protein>
<dbReference type="STRING" id="1869.MB27_04555"/>
<gene>
    <name evidence="2" type="ORF">MB27_04555</name>
</gene>
<dbReference type="Pfam" id="PF04149">
    <property type="entry name" value="DUF397"/>
    <property type="match status" value="1"/>
</dbReference>
<organism evidence="2 3">
    <name type="scientific">Actinoplanes utahensis</name>
    <dbReference type="NCBI Taxonomy" id="1869"/>
    <lineage>
        <taxon>Bacteria</taxon>
        <taxon>Bacillati</taxon>
        <taxon>Actinomycetota</taxon>
        <taxon>Actinomycetes</taxon>
        <taxon>Micromonosporales</taxon>
        <taxon>Micromonosporaceae</taxon>
        <taxon>Actinoplanes</taxon>
    </lineage>
</organism>
<name>A0A0A6XEG0_ACTUT</name>